<dbReference type="Gene3D" id="2.160.10.10">
    <property type="entry name" value="Hexapeptide repeat proteins"/>
    <property type="match status" value="1"/>
</dbReference>
<dbReference type="GO" id="GO:0007052">
    <property type="term" value="P:mitotic spindle organization"/>
    <property type="evidence" value="ECO:0007669"/>
    <property type="project" value="TreeGrafter"/>
</dbReference>
<dbReference type="InterPro" id="IPR011004">
    <property type="entry name" value="Trimer_LpxA-like_sf"/>
</dbReference>
<dbReference type="GO" id="GO:0070840">
    <property type="term" value="F:dynein complex binding"/>
    <property type="evidence" value="ECO:0007669"/>
    <property type="project" value="TreeGrafter"/>
</dbReference>
<dbReference type="WBParaSite" id="PSAMB.scaffold575size46759.g7150.t1">
    <property type="protein sequence ID" value="PSAMB.scaffold575size46759.g7150.t1"/>
    <property type="gene ID" value="PSAMB.scaffold575size46759.g7150"/>
</dbReference>
<name>A0A914X2K3_9BILA</name>
<keyword evidence="5" id="KW-0206">Cytoskeleton</keyword>
<organism evidence="7 8">
    <name type="scientific">Plectus sambesii</name>
    <dbReference type="NCBI Taxonomy" id="2011161"/>
    <lineage>
        <taxon>Eukaryota</taxon>
        <taxon>Metazoa</taxon>
        <taxon>Ecdysozoa</taxon>
        <taxon>Nematoda</taxon>
        <taxon>Chromadorea</taxon>
        <taxon>Plectida</taxon>
        <taxon>Plectina</taxon>
        <taxon>Plectoidea</taxon>
        <taxon>Plectidae</taxon>
        <taxon>Plectus</taxon>
    </lineage>
</organism>
<sequence length="176" mass="18676">MSSSSPQLENKLTIATGAVVCQEALLLGEITIGAGTVIHPKAQILAEAGPIIIGENNLIEENALIANKSSSARTMVIGNSNVFEIASQTYAMSVGDNNVVEVRGRVGEHVEVSSGCVIGVGCSLSTPGLLPERTVIFGEKSARRIACEKPMVQNSQLEYLRKALPSYHYLANKKPQ</sequence>
<keyword evidence="7" id="KW-1185">Reference proteome</keyword>
<evidence type="ECO:0000256" key="2">
    <source>
        <dbReference type="ARBA" id="ARBA00007719"/>
    </source>
</evidence>
<dbReference type="Proteomes" id="UP000887566">
    <property type="component" value="Unplaced"/>
</dbReference>
<reference evidence="8" key="1">
    <citation type="submission" date="2022-11" db="UniProtKB">
        <authorList>
            <consortium name="WormBaseParasite"/>
        </authorList>
    </citation>
    <scope>IDENTIFICATION</scope>
</reference>
<dbReference type="GO" id="GO:0005869">
    <property type="term" value="C:dynactin complex"/>
    <property type="evidence" value="ECO:0007669"/>
    <property type="project" value="InterPro"/>
</dbReference>
<proteinExistence type="inferred from homology"/>
<evidence type="ECO:0000256" key="6">
    <source>
        <dbReference type="ARBA" id="ARBA00034687"/>
    </source>
</evidence>
<dbReference type="SUPFAM" id="SSF51161">
    <property type="entry name" value="Trimeric LpxA-like enzymes"/>
    <property type="match status" value="1"/>
</dbReference>
<dbReference type="PANTHER" id="PTHR13072:SF0">
    <property type="entry name" value="DYNACTIN SUBUNIT 6"/>
    <property type="match status" value="1"/>
</dbReference>
<protein>
    <recommendedName>
        <fullName evidence="3">Dynactin subunit 6</fullName>
    </recommendedName>
</protein>
<evidence type="ECO:0000313" key="8">
    <source>
        <dbReference type="WBParaSite" id="PSAMB.scaffold575size46759.g7150.t1"/>
    </source>
</evidence>
<evidence type="ECO:0000256" key="3">
    <source>
        <dbReference type="ARBA" id="ARBA00016573"/>
    </source>
</evidence>
<comment type="similarity">
    <text evidence="2">Belongs to the dynactin subunits 5/6 family. Dynactin subunit 6 subfamily.</text>
</comment>
<dbReference type="PANTHER" id="PTHR13072">
    <property type="entry name" value="DYNACTIN 6"/>
    <property type="match status" value="1"/>
</dbReference>
<keyword evidence="4" id="KW-0963">Cytoplasm</keyword>
<dbReference type="AlphaFoldDB" id="A0A914X2K3"/>
<dbReference type="CDD" id="cd04646">
    <property type="entry name" value="LbH_Dynactin_6"/>
    <property type="match status" value="1"/>
</dbReference>
<evidence type="ECO:0000256" key="5">
    <source>
        <dbReference type="ARBA" id="ARBA00023212"/>
    </source>
</evidence>
<comment type="subcellular location">
    <subcellularLocation>
        <location evidence="1">Cytoplasm</location>
        <location evidence="1">Cytoskeleton</location>
    </subcellularLocation>
</comment>
<evidence type="ECO:0000256" key="1">
    <source>
        <dbReference type="ARBA" id="ARBA00004245"/>
    </source>
</evidence>
<comment type="function">
    <text evidence="6">Part of the dynactin complex that activates the molecular motor dynein for ultra-processive transport along microtubules.</text>
</comment>
<accession>A0A914X2K3</accession>
<evidence type="ECO:0000256" key="4">
    <source>
        <dbReference type="ARBA" id="ARBA00022490"/>
    </source>
</evidence>
<evidence type="ECO:0000313" key="7">
    <source>
        <dbReference type="Proteomes" id="UP000887566"/>
    </source>
</evidence>
<dbReference type="InterPro" id="IPR027777">
    <property type="entry name" value="DCTN6"/>
</dbReference>